<dbReference type="InterPro" id="IPR029044">
    <property type="entry name" value="Nucleotide-diphossugar_trans"/>
</dbReference>
<dbReference type="EMBL" id="CP146256">
    <property type="protein sequence ID" value="XAH75098.1"/>
    <property type="molecule type" value="Genomic_DNA"/>
</dbReference>
<dbReference type="RefSeq" id="WP_342758661.1">
    <property type="nucleotide sequence ID" value="NZ_CP146256.1"/>
</dbReference>
<proteinExistence type="predicted"/>
<reference evidence="4 5" key="1">
    <citation type="submission" date="2024-02" db="EMBL/GenBank/DDBJ databases">
        <title>Bacterial strain from lacustrine sediment.</title>
        <authorList>
            <person name="Petit C."/>
            <person name="Fadhlaoui K."/>
        </authorList>
    </citation>
    <scope>NUCLEOTIDE SEQUENCE [LARGE SCALE GENOMIC DNA]</scope>
    <source>
        <strain evidence="4 5">IPX-CK</strain>
    </source>
</reference>
<dbReference type="CDD" id="cd00761">
    <property type="entry name" value="Glyco_tranf_GTA_type"/>
    <property type="match status" value="1"/>
</dbReference>
<dbReference type="EC" id="2.4.-.-" evidence="4"/>
<dbReference type="Proteomes" id="UP001451571">
    <property type="component" value="Chromosome"/>
</dbReference>
<evidence type="ECO:0000256" key="2">
    <source>
        <dbReference type="ARBA" id="ARBA00022679"/>
    </source>
</evidence>
<dbReference type="SUPFAM" id="SSF53448">
    <property type="entry name" value="Nucleotide-diphospho-sugar transferases"/>
    <property type="match status" value="1"/>
</dbReference>
<dbReference type="InterPro" id="IPR001173">
    <property type="entry name" value="Glyco_trans_2-like"/>
</dbReference>
<dbReference type="Pfam" id="PF00535">
    <property type="entry name" value="Glycos_transf_2"/>
    <property type="match status" value="1"/>
</dbReference>
<feature type="domain" description="Glycosyltransferase 2-like" evidence="3">
    <location>
        <begin position="5"/>
        <end position="112"/>
    </location>
</feature>
<keyword evidence="1 4" id="KW-0328">Glycosyltransferase</keyword>
<keyword evidence="5" id="KW-1185">Reference proteome</keyword>
<dbReference type="PANTHER" id="PTHR22916:SF51">
    <property type="entry name" value="GLYCOSYLTRANSFERASE EPSH-RELATED"/>
    <property type="match status" value="1"/>
</dbReference>
<organism evidence="4 5">
    <name type="scientific">Kineothrix sedimenti</name>
    <dbReference type="NCBI Taxonomy" id="3123317"/>
    <lineage>
        <taxon>Bacteria</taxon>
        <taxon>Bacillati</taxon>
        <taxon>Bacillota</taxon>
        <taxon>Clostridia</taxon>
        <taxon>Lachnospirales</taxon>
        <taxon>Lachnospiraceae</taxon>
        <taxon>Kineothrix</taxon>
    </lineage>
</organism>
<evidence type="ECO:0000313" key="4">
    <source>
        <dbReference type="EMBL" id="XAH75098.1"/>
    </source>
</evidence>
<gene>
    <name evidence="4" type="ORF">V6984_04805</name>
</gene>
<sequence>MHKISIIVPVYNVEKYLERCVNSILSQTYENIEIVLVNDGSPDNSPTMCDQYAKVDERVKVIHKENGGLVSAWQAGVRASDGKYLCFVDSDDWVEPDMISEMYAFLSAGNADSMEIPSDKKEIICCNFVIDRFTGDDMSSGQYKVTKHYHELKPGIYEGKQLETDVKDQLLGHENRLVSMSRCMKLFSRRLIEDNMKYCNPDITFGEDVNIVLPALLDCERLVIMEEALFYHYFYNYDSMVHKYDKKLYQGICTLRSVIKEIFEDKKRQNGEMQGDKEYIYLLMFALKNEIRGGRKNYSVKVREICNGNQDIVMTYPVIVGNKINRILYFLLKNPKLIYINVVRFLFRLGDGLHK</sequence>
<evidence type="ECO:0000313" key="5">
    <source>
        <dbReference type="Proteomes" id="UP001451571"/>
    </source>
</evidence>
<protein>
    <submittedName>
        <fullName evidence="4">Glycosyltransferase family 2 protein</fullName>
        <ecNumber evidence="4">2.4.-.-</ecNumber>
    </submittedName>
</protein>
<dbReference type="Gene3D" id="3.90.550.10">
    <property type="entry name" value="Spore Coat Polysaccharide Biosynthesis Protein SpsA, Chain A"/>
    <property type="match status" value="1"/>
</dbReference>
<evidence type="ECO:0000256" key="1">
    <source>
        <dbReference type="ARBA" id="ARBA00022676"/>
    </source>
</evidence>
<accession>A0ABZ3EXW6</accession>
<name>A0ABZ3EXW6_9FIRM</name>
<dbReference type="GO" id="GO:0016757">
    <property type="term" value="F:glycosyltransferase activity"/>
    <property type="evidence" value="ECO:0007669"/>
    <property type="project" value="UniProtKB-KW"/>
</dbReference>
<keyword evidence="2 4" id="KW-0808">Transferase</keyword>
<evidence type="ECO:0000259" key="3">
    <source>
        <dbReference type="Pfam" id="PF00535"/>
    </source>
</evidence>
<dbReference type="PANTHER" id="PTHR22916">
    <property type="entry name" value="GLYCOSYLTRANSFERASE"/>
    <property type="match status" value="1"/>
</dbReference>